<protein>
    <submittedName>
        <fullName evidence="1">Uncharacterized protein</fullName>
    </submittedName>
</protein>
<name>A0A0L0VZE8_9BASI</name>
<proteinExistence type="predicted"/>
<organism evidence="1 2">
    <name type="scientific">Puccinia striiformis f. sp. tritici PST-78</name>
    <dbReference type="NCBI Taxonomy" id="1165861"/>
    <lineage>
        <taxon>Eukaryota</taxon>
        <taxon>Fungi</taxon>
        <taxon>Dikarya</taxon>
        <taxon>Basidiomycota</taxon>
        <taxon>Pucciniomycotina</taxon>
        <taxon>Pucciniomycetes</taxon>
        <taxon>Pucciniales</taxon>
        <taxon>Pucciniaceae</taxon>
        <taxon>Puccinia</taxon>
    </lineage>
</organism>
<comment type="caution">
    <text evidence="1">The sequence shown here is derived from an EMBL/GenBank/DDBJ whole genome shotgun (WGS) entry which is preliminary data.</text>
</comment>
<accession>A0A0L0VZE8</accession>
<sequence>MATASNPLLSTKTNPEFLKRAKSLGVNQSVTVSLFFGPPHANGNCACLINLCGNMLVTNKSTKTNFVNHISFNANI</sequence>
<dbReference type="OrthoDB" id="10402992at2759"/>
<dbReference type="EMBL" id="AJIL01000012">
    <property type="protein sequence ID" value="KNF04385.1"/>
    <property type="molecule type" value="Genomic_DNA"/>
</dbReference>
<reference evidence="2" key="1">
    <citation type="submission" date="2014-03" db="EMBL/GenBank/DDBJ databases">
        <title>The Genome Sequence of Puccinia striiformis f. sp. tritici PST-78.</title>
        <authorList>
            <consortium name="The Broad Institute Genome Sequencing Platform"/>
            <person name="Cuomo C."/>
            <person name="Hulbert S."/>
            <person name="Chen X."/>
            <person name="Walker B."/>
            <person name="Young S.K."/>
            <person name="Zeng Q."/>
            <person name="Gargeya S."/>
            <person name="Fitzgerald M."/>
            <person name="Haas B."/>
            <person name="Abouelleil A."/>
            <person name="Alvarado L."/>
            <person name="Arachchi H.M."/>
            <person name="Berlin A.M."/>
            <person name="Chapman S.B."/>
            <person name="Goldberg J."/>
            <person name="Griggs A."/>
            <person name="Gujja S."/>
            <person name="Hansen M."/>
            <person name="Howarth C."/>
            <person name="Imamovic A."/>
            <person name="Larimer J."/>
            <person name="McCowan C."/>
            <person name="Montmayeur A."/>
            <person name="Murphy C."/>
            <person name="Neiman D."/>
            <person name="Pearson M."/>
            <person name="Priest M."/>
            <person name="Roberts A."/>
            <person name="Saif S."/>
            <person name="Shea T."/>
            <person name="Sisk P."/>
            <person name="Sykes S."/>
            <person name="Wortman J."/>
            <person name="Nusbaum C."/>
            <person name="Birren B."/>
        </authorList>
    </citation>
    <scope>NUCLEOTIDE SEQUENCE [LARGE SCALE GENOMIC DNA]</scope>
    <source>
        <strain evidence="2">race PST-78</strain>
    </source>
</reference>
<keyword evidence="2" id="KW-1185">Reference proteome</keyword>
<dbReference type="AlphaFoldDB" id="A0A0L0VZE8"/>
<evidence type="ECO:0000313" key="1">
    <source>
        <dbReference type="EMBL" id="KNF04385.1"/>
    </source>
</evidence>
<gene>
    <name evidence="1" type="ORF">PSTG_02301</name>
</gene>
<dbReference type="Proteomes" id="UP000054564">
    <property type="component" value="Unassembled WGS sequence"/>
</dbReference>
<evidence type="ECO:0000313" key="2">
    <source>
        <dbReference type="Proteomes" id="UP000054564"/>
    </source>
</evidence>